<evidence type="ECO:0000256" key="3">
    <source>
        <dbReference type="ARBA" id="ARBA00022793"/>
    </source>
</evidence>
<evidence type="ECO:0000256" key="5">
    <source>
        <dbReference type="ARBA" id="ARBA00023239"/>
    </source>
</evidence>
<dbReference type="GO" id="GO:0004590">
    <property type="term" value="F:orotidine-5'-phosphate decarboxylase activity"/>
    <property type="evidence" value="ECO:0007669"/>
    <property type="project" value="UniProtKB-UniRule"/>
</dbReference>
<dbReference type="GO" id="GO:0006207">
    <property type="term" value="P:'de novo' pyrimidine nucleobase biosynthetic process"/>
    <property type="evidence" value="ECO:0007669"/>
    <property type="project" value="InterPro"/>
</dbReference>
<evidence type="ECO:0000256" key="2">
    <source>
        <dbReference type="ARBA" id="ARBA00008847"/>
    </source>
</evidence>
<comment type="similarity">
    <text evidence="2">Belongs to the OMP decarboxylase family. Type 2 subfamily.</text>
</comment>
<comment type="pathway">
    <text evidence="1">Pyrimidine metabolism; UMP biosynthesis via de novo pathway; UMP from orotate: step 2/2.</text>
</comment>
<evidence type="ECO:0000256" key="1">
    <source>
        <dbReference type="ARBA" id="ARBA00004861"/>
    </source>
</evidence>
<dbReference type="SUPFAM" id="SSF51366">
    <property type="entry name" value="Ribulose-phoshate binding barrel"/>
    <property type="match status" value="1"/>
</dbReference>
<keyword evidence="3" id="KW-0210">Decarboxylase</keyword>
<dbReference type="Gene3D" id="3.20.20.70">
    <property type="entry name" value="Aldolase class I"/>
    <property type="match status" value="1"/>
</dbReference>
<dbReference type="AlphaFoldDB" id="A0A1G9QJX8"/>
<dbReference type="PANTHER" id="PTHR43375:SF1">
    <property type="entry name" value="OROTIDINE 5'-PHOSPHATE DECARBOXYLASE"/>
    <property type="match status" value="1"/>
</dbReference>
<dbReference type="GO" id="GO:0044205">
    <property type="term" value="P:'de novo' UMP biosynthetic process"/>
    <property type="evidence" value="ECO:0007669"/>
    <property type="project" value="UniProtKB-UniPathway"/>
</dbReference>
<dbReference type="SMART" id="SM00934">
    <property type="entry name" value="OMPdecase"/>
    <property type="match status" value="1"/>
</dbReference>
<accession>A0A1G9QJX8</accession>
<keyword evidence="4" id="KW-0665">Pyrimidine biosynthesis</keyword>
<name>A0A1G9QJX8_9SPHI</name>
<dbReference type="STRING" id="990371.SAMN05421813_10667"/>
<dbReference type="EC" id="4.1.1.23" evidence="7"/>
<evidence type="ECO:0000256" key="6">
    <source>
        <dbReference type="ARBA" id="ARBA00049157"/>
    </source>
</evidence>
<gene>
    <name evidence="9" type="ORF">SAMN05421813_10667</name>
</gene>
<evidence type="ECO:0000259" key="8">
    <source>
        <dbReference type="SMART" id="SM00934"/>
    </source>
</evidence>
<dbReference type="EMBL" id="FNHH01000006">
    <property type="protein sequence ID" value="SDM11161.1"/>
    <property type="molecule type" value="Genomic_DNA"/>
</dbReference>
<dbReference type="InterPro" id="IPR011060">
    <property type="entry name" value="RibuloseP-bd_barrel"/>
</dbReference>
<feature type="domain" description="Orotidine 5'-phosphate decarboxylase" evidence="8">
    <location>
        <begin position="16"/>
        <end position="255"/>
    </location>
</feature>
<evidence type="ECO:0000313" key="9">
    <source>
        <dbReference type="EMBL" id="SDM11161.1"/>
    </source>
</evidence>
<dbReference type="InterPro" id="IPR001754">
    <property type="entry name" value="OMPdeCOase_dom"/>
</dbReference>
<proteinExistence type="inferred from homology"/>
<dbReference type="UniPathway" id="UPA00070">
    <property type="reaction ID" value="UER00120"/>
</dbReference>
<keyword evidence="5" id="KW-0456">Lyase</keyword>
<comment type="catalytic activity">
    <reaction evidence="6">
        <text>orotidine 5'-phosphate + H(+) = UMP + CO2</text>
        <dbReference type="Rhea" id="RHEA:11596"/>
        <dbReference type="ChEBI" id="CHEBI:15378"/>
        <dbReference type="ChEBI" id="CHEBI:16526"/>
        <dbReference type="ChEBI" id="CHEBI:57538"/>
        <dbReference type="ChEBI" id="CHEBI:57865"/>
        <dbReference type="EC" id="4.1.1.23"/>
    </reaction>
</comment>
<evidence type="ECO:0000313" key="10">
    <source>
        <dbReference type="Proteomes" id="UP000199226"/>
    </source>
</evidence>
<sequence length="275" mass="30651">MNRKQLIEQIKIKKSFLCVGLDTDIELIPKFLLDFEDPVLEFNKRIIDATHDLCVAYKPNSAFYESRGIAGWKSLIDTSNYIPETCLGIIDAKRGDIGNTSTMYAKAFFDHASSGMSFDAITIAPYMGSDSVKPFLAFEDKWVILLALTSNEGGKDFQFIDTENGRLFENVIQKANSWAGNDRMMYVVGATRAEEFLNIRKFAPDHFLLVPGVGAQGGSLQEVCKYGLSESCGLLVNSSRSIIFASSGEDFAERAREEAKKLQSEMEILLEEIGF</sequence>
<keyword evidence="10" id="KW-1185">Reference proteome</keyword>
<dbReference type="OrthoDB" id="9808470at2"/>
<dbReference type="NCBIfam" id="TIGR02127">
    <property type="entry name" value="pyrF_sub2"/>
    <property type="match status" value="1"/>
</dbReference>
<dbReference type="InterPro" id="IPR011995">
    <property type="entry name" value="OMPdecase_type-2"/>
</dbReference>
<evidence type="ECO:0000256" key="4">
    <source>
        <dbReference type="ARBA" id="ARBA00022975"/>
    </source>
</evidence>
<dbReference type="Proteomes" id="UP000199226">
    <property type="component" value="Unassembled WGS sequence"/>
</dbReference>
<reference evidence="10" key="1">
    <citation type="submission" date="2016-10" db="EMBL/GenBank/DDBJ databases">
        <authorList>
            <person name="Varghese N."/>
            <person name="Submissions S."/>
        </authorList>
    </citation>
    <scope>NUCLEOTIDE SEQUENCE [LARGE SCALE GENOMIC DNA]</scope>
    <source>
        <strain evidence="10">DSM 24536</strain>
    </source>
</reference>
<dbReference type="Pfam" id="PF00215">
    <property type="entry name" value="OMPdecase"/>
    <property type="match status" value="1"/>
</dbReference>
<protein>
    <recommendedName>
        <fullName evidence="7">Orotidine-5'-phosphate decarboxylase</fullName>
        <ecNumber evidence="7">4.1.1.23</ecNumber>
    </recommendedName>
</protein>
<dbReference type="InterPro" id="IPR013785">
    <property type="entry name" value="Aldolase_TIM"/>
</dbReference>
<dbReference type="PANTHER" id="PTHR43375">
    <property type="entry name" value="OROTIDINE 5'-PHOSPHATE DECARBOXYLASE"/>
    <property type="match status" value="1"/>
</dbReference>
<dbReference type="RefSeq" id="WP_090701919.1">
    <property type="nucleotide sequence ID" value="NZ_FNHH01000006.1"/>
</dbReference>
<evidence type="ECO:0000256" key="7">
    <source>
        <dbReference type="NCBIfam" id="TIGR02127"/>
    </source>
</evidence>
<dbReference type="CDD" id="cd04725">
    <property type="entry name" value="OMP_decarboxylase_like"/>
    <property type="match status" value="1"/>
</dbReference>
<organism evidence="9 10">
    <name type="scientific">Daejeonella rubra</name>
    <dbReference type="NCBI Taxonomy" id="990371"/>
    <lineage>
        <taxon>Bacteria</taxon>
        <taxon>Pseudomonadati</taxon>
        <taxon>Bacteroidota</taxon>
        <taxon>Sphingobacteriia</taxon>
        <taxon>Sphingobacteriales</taxon>
        <taxon>Sphingobacteriaceae</taxon>
        <taxon>Daejeonella</taxon>
    </lineage>
</organism>